<dbReference type="InterPro" id="IPR000157">
    <property type="entry name" value="TIR_dom"/>
</dbReference>
<dbReference type="InterPro" id="IPR035897">
    <property type="entry name" value="Toll_tir_struct_dom_sf"/>
</dbReference>
<dbReference type="Proteomes" id="UP001470809">
    <property type="component" value="Chromosome"/>
</dbReference>
<reference evidence="3" key="1">
    <citation type="submission" date="2024-08" db="EMBL/GenBank/DDBJ databases">
        <title>Phylogenomic analyses of a clade within the roseobacter group suggest taxonomic reassignments of species of the genera Aestuariivita, Citreicella, Loktanella, Nautella, Pelagibaca, Ruegeria, Thalassobius, Thiobacimonas and Tropicibacter, and the proposal o.</title>
        <authorList>
            <person name="Jeon C.O."/>
        </authorList>
    </citation>
    <scope>NUCLEOTIDE SEQUENCE</scope>
    <source>
        <strain evidence="3">SS1-5</strain>
    </source>
</reference>
<keyword evidence="4" id="KW-1185">Reference proteome</keyword>
<evidence type="ECO:0000313" key="3">
    <source>
        <dbReference type="EMBL" id="WZU67874.1"/>
    </source>
</evidence>
<dbReference type="Gene3D" id="3.40.50.10140">
    <property type="entry name" value="Toll/interleukin-1 receptor homology (TIR) domain"/>
    <property type="match status" value="1"/>
</dbReference>
<dbReference type="Pfam" id="PF13676">
    <property type="entry name" value="TIR_2"/>
    <property type="match status" value="1"/>
</dbReference>
<keyword evidence="1" id="KW-0175">Coiled coil</keyword>
<evidence type="ECO:0000313" key="4">
    <source>
        <dbReference type="Proteomes" id="UP001470809"/>
    </source>
</evidence>
<keyword evidence="3" id="KW-0675">Receptor</keyword>
<dbReference type="AlphaFoldDB" id="A0AAN0NLY3"/>
<feature type="coiled-coil region" evidence="1">
    <location>
        <begin position="235"/>
        <end position="262"/>
    </location>
</feature>
<dbReference type="KEGG" id="yrh:AABB31_02640"/>
<accession>A0AAN0NLY3</accession>
<dbReference type="EMBL" id="CP151767">
    <property type="protein sequence ID" value="WZU67874.1"/>
    <property type="molecule type" value="Genomic_DNA"/>
</dbReference>
<evidence type="ECO:0000259" key="2">
    <source>
        <dbReference type="Pfam" id="PF13676"/>
    </source>
</evidence>
<dbReference type="GO" id="GO:0007165">
    <property type="term" value="P:signal transduction"/>
    <property type="evidence" value="ECO:0007669"/>
    <property type="project" value="InterPro"/>
</dbReference>
<dbReference type="SUPFAM" id="SSF52200">
    <property type="entry name" value="Toll/Interleukin receptor TIR domain"/>
    <property type="match status" value="1"/>
</dbReference>
<feature type="domain" description="TIR" evidence="2">
    <location>
        <begin position="6"/>
        <end position="115"/>
    </location>
</feature>
<proteinExistence type="predicted"/>
<name>A0AAN0NLY3_9RHOB</name>
<protein>
    <submittedName>
        <fullName evidence="3">Toll/interleukin-1 receptor domain-containing protein</fullName>
    </submittedName>
</protein>
<organism evidence="3 4">
    <name type="scientific">Yoonia rhodophyticola</name>
    <dbReference type="NCBI Taxonomy" id="3137370"/>
    <lineage>
        <taxon>Bacteria</taxon>
        <taxon>Pseudomonadati</taxon>
        <taxon>Pseudomonadota</taxon>
        <taxon>Alphaproteobacteria</taxon>
        <taxon>Rhodobacterales</taxon>
        <taxon>Paracoccaceae</taxon>
        <taxon>Yoonia</taxon>
    </lineage>
</organism>
<evidence type="ECO:0000256" key="1">
    <source>
        <dbReference type="SAM" id="Coils"/>
    </source>
</evidence>
<sequence length="289" mass="31775">MSEIDVFISYKREEQGLAETVSRCLTDLGYTTVTDLNIQKAVDFGDAIDAMIRQAKLVVVLWTAASVTSRWVRKEAEEAERQGKYFGLRIGKLRPGTLPLAVRGNNWLDLSDGPVTDQLADIQAEIYRIIGPPRLAKPAAEVQSQLVEGDLEFYQVADKIGLAEAYEKYVEVYPDGVFVDAATKQAKGLRRWYAPVRRLPVLALTVALGTAAAGYASFQSMPSDIRPDPGTDERLQVTQSQLSAAYQELEALRIRLREALATPPAETAAGRRGRACIPAAADHTLRGRI</sequence>
<gene>
    <name evidence="3" type="ORF">AABB31_02640</name>
</gene>
<dbReference type="RefSeq" id="WP_342077168.1">
    <property type="nucleotide sequence ID" value="NZ_CP151767.2"/>
</dbReference>